<comment type="subcellular location">
    <subcellularLocation>
        <location evidence="1">Membrane</location>
        <topology evidence="1">Multi-pass membrane protein</topology>
    </subcellularLocation>
</comment>
<evidence type="ECO:0000256" key="2">
    <source>
        <dbReference type="ARBA" id="ARBA00022692"/>
    </source>
</evidence>
<dbReference type="GO" id="GO:0005230">
    <property type="term" value="F:extracellular ligand-gated monoatomic ion channel activity"/>
    <property type="evidence" value="ECO:0007669"/>
    <property type="project" value="InterPro"/>
</dbReference>
<dbReference type="OrthoDB" id="203862at2759"/>
<dbReference type="EMBL" id="CAAKNF010000196">
    <property type="protein sequence ID" value="VIO87745.1"/>
    <property type="molecule type" value="Genomic_DNA"/>
</dbReference>
<feature type="chain" id="PRO_5023916185" description="Neurotransmitter-gated ion-channel ligand-binding domain-containing protein" evidence="6">
    <location>
        <begin position="18"/>
        <end position="435"/>
    </location>
</feature>
<dbReference type="KEGG" id="bmy:BM_BM13340"/>
<keyword evidence="4 5" id="KW-0472">Membrane</keyword>
<evidence type="ECO:0000256" key="1">
    <source>
        <dbReference type="ARBA" id="ARBA00004141"/>
    </source>
</evidence>
<dbReference type="InterPro" id="IPR036719">
    <property type="entry name" value="Neuro-gated_channel_TM_sf"/>
</dbReference>
<dbReference type="Pfam" id="PF02931">
    <property type="entry name" value="Neur_chan_LBD"/>
    <property type="match status" value="2"/>
</dbReference>
<dbReference type="PANTHER" id="PTHR18945">
    <property type="entry name" value="NEUROTRANSMITTER GATED ION CHANNEL"/>
    <property type="match status" value="1"/>
</dbReference>
<keyword evidence="9" id="KW-1185">Reference proteome</keyword>
<dbReference type="SUPFAM" id="SSF63712">
    <property type="entry name" value="Nicotinic receptor ligand binding domain-like"/>
    <property type="match status" value="1"/>
</dbReference>
<feature type="domain" description="Neurotransmitter-gated ion-channel ligand-binding" evidence="7">
    <location>
        <begin position="123"/>
        <end position="197"/>
    </location>
</feature>
<evidence type="ECO:0000256" key="6">
    <source>
        <dbReference type="SAM" id="SignalP"/>
    </source>
</evidence>
<evidence type="ECO:0000313" key="10">
    <source>
        <dbReference type="WBParaSite" id="Bm13340.1"/>
    </source>
</evidence>
<dbReference type="Proteomes" id="UP000006672">
    <property type="component" value="Unassembled WGS sequence"/>
</dbReference>
<dbReference type="CTD" id="66057823"/>
<evidence type="ECO:0000313" key="8">
    <source>
        <dbReference type="EMBL" id="VIO87745.1"/>
    </source>
</evidence>
<dbReference type="WBParaSite" id="Bm13340.1">
    <property type="protein sequence ID" value="Bm13340.1"/>
    <property type="gene ID" value="WBGene00233601"/>
</dbReference>
<evidence type="ECO:0000259" key="7">
    <source>
        <dbReference type="Pfam" id="PF02931"/>
    </source>
</evidence>
<keyword evidence="3 5" id="KW-1133">Transmembrane helix</keyword>
<proteinExistence type="predicted"/>
<accession>A0A4E9EVP4</accession>
<dbReference type="AlphaFoldDB" id="A0A4E9EVP4"/>
<keyword evidence="2 5" id="KW-0812">Transmembrane</keyword>
<feature type="transmembrane region" description="Helical" evidence="5">
    <location>
        <begin position="338"/>
        <end position="361"/>
    </location>
</feature>
<dbReference type="Gene3D" id="1.20.58.390">
    <property type="entry name" value="Neurotransmitter-gated ion-channel transmembrane domain"/>
    <property type="match status" value="1"/>
</dbReference>
<sequence length="435" mass="50766">MKGLFVLILFTIKMSQSDKRLVSNFANEMEKLNSLASIDSKEMIIEGSNNEYKDESMKIIITRPDTIHSTNLLINKPNIEISDRKKVIILNLMSNLNNLDDCTGICDSHYGSSYILPILRSINYDNNTVPTTFSDLPVDVSFALKIIHLANFDSKNMDYSIDFEMQMSWIDSRLMNNYTKWIRIWEKRILDQIWKPDPITLQPSCYMVFCQFPHDDQQCELMISSLSHIPSSVRFSWLSTNPINLMSTHPSPDFNLVSVHTHHCVVDGKLLPSSCLRVLFKLKRTGARFIIEKYIPSSLAMFFAWIAPFVPYNYEEVRIITPISVKHVHINYITPLDIWFRAMKIFTVLSLFESVVVLALIRATRAIEKRRLEAANEFEREIFRVKKRQVIRLYQRLDYFTQIFSPLLFTTFLMYYIMNVVHGEYNDCNANTINN</sequence>
<feature type="transmembrane region" description="Helical" evidence="5">
    <location>
        <begin position="397"/>
        <end position="417"/>
    </location>
</feature>
<dbReference type="SUPFAM" id="SSF90112">
    <property type="entry name" value="Neurotransmitter-gated ion-channel transmembrane pore"/>
    <property type="match status" value="1"/>
</dbReference>
<reference evidence="8" key="2">
    <citation type="submission" date="2019-04" db="EMBL/GenBank/DDBJ databases">
        <authorList>
            <person name="Howe K."/>
            <person name="Paulini M."/>
            <person name="Williams G."/>
        </authorList>
    </citation>
    <scope>NUCLEOTIDE SEQUENCE [LARGE SCALE GENOMIC DNA]</scope>
    <source>
        <strain evidence="8">FR3</strain>
    </source>
</reference>
<feature type="domain" description="Neurotransmitter-gated ion-channel ligand-binding" evidence="7">
    <location>
        <begin position="198"/>
        <end position="254"/>
    </location>
</feature>
<dbReference type="InterPro" id="IPR038050">
    <property type="entry name" value="Neuro_actylchol_rec"/>
</dbReference>
<dbReference type="GeneID" id="66057823"/>
<name>A0A4E9EVP4_BRUMA</name>
<gene>
    <name evidence="8" type="primary">Bma-lgc-43</name>
    <name evidence="8" type="ORF">BM_BM13340</name>
</gene>
<dbReference type="RefSeq" id="XP_042930354.1">
    <property type="nucleotide sequence ID" value="XM_043074420.1"/>
</dbReference>
<keyword evidence="6" id="KW-0732">Signal</keyword>
<reference evidence="9" key="1">
    <citation type="journal article" date="2007" name="Science">
        <title>Draft genome of the filarial nematode parasite Brugia malayi.</title>
        <authorList>
            <person name="Ghedin E."/>
            <person name="Wang S."/>
            <person name="Spiro D."/>
            <person name="Caler E."/>
            <person name="Zhao Q."/>
            <person name="Crabtree J."/>
            <person name="Allen J.E."/>
            <person name="Delcher A.L."/>
            <person name="Guiliano D.B."/>
            <person name="Miranda-Saavedra D."/>
            <person name="Angiuoli S.V."/>
            <person name="Creasy T."/>
            <person name="Amedeo P."/>
            <person name="Haas B."/>
            <person name="El-Sayed N.M."/>
            <person name="Wortman J.R."/>
            <person name="Feldblyum T."/>
            <person name="Tallon L."/>
            <person name="Schatz M."/>
            <person name="Shumway M."/>
            <person name="Koo H."/>
            <person name="Salzberg S.L."/>
            <person name="Schobel S."/>
            <person name="Pertea M."/>
            <person name="Pop M."/>
            <person name="White O."/>
            <person name="Barton G.J."/>
            <person name="Carlow C.K."/>
            <person name="Crawford M.J."/>
            <person name="Daub J."/>
            <person name="Dimmic M.W."/>
            <person name="Estes C.F."/>
            <person name="Foster J.M."/>
            <person name="Ganatra M."/>
            <person name="Gregory W.F."/>
            <person name="Johnson N.M."/>
            <person name="Jin J."/>
            <person name="Komuniecki R."/>
            <person name="Korf I."/>
            <person name="Kumar S."/>
            <person name="Laney S."/>
            <person name="Li B.W."/>
            <person name="Li W."/>
            <person name="Lindblom T.H."/>
            <person name="Lustigman S."/>
            <person name="Ma D."/>
            <person name="Maina C.V."/>
            <person name="Martin D.M."/>
            <person name="McCarter J.P."/>
            <person name="McReynolds L."/>
            <person name="Mitreva M."/>
            <person name="Nutman T.B."/>
            <person name="Parkinson J."/>
            <person name="Peregrin-Alvarez J.M."/>
            <person name="Poole C."/>
            <person name="Ren Q."/>
            <person name="Saunders L."/>
            <person name="Sluder A.E."/>
            <person name="Smith K."/>
            <person name="Stanke M."/>
            <person name="Unnasch T.R."/>
            <person name="Ware J."/>
            <person name="Wei A.D."/>
            <person name="Weil G."/>
            <person name="Williams D.J."/>
            <person name="Zhang Y."/>
            <person name="Williams S.A."/>
            <person name="Fraser-Liggett C."/>
            <person name="Slatko B."/>
            <person name="Blaxter M.L."/>
            <person name="Scott A.L."/>
        </authorList>
    </citation>
    <scope>NUCLEOTIDE SEQUENCE</scope>
    <source>
        <strain evidence="9">FR3</strain>
    </source>
</reference>
<reference evidence="10" key="3">
    <citation type="submission" date="2022-04" db="UniProtKB">
        <authorList>
            <consortium name="WormBaseParasite"/>
        </authorList>
    </citation>
    <scope>IDENTIFICATION</scope>
</reference>
<dbReference type="InterPro" id="IPR006201">
    <property type="entry name" value="Neur_channel"/>
</dbReference>
<dbReference type="InterPro" id="IPR006202">
    <property type="entry name" value="Neur_chan_lig-bd"/>
</dbReference>
<dbReference type="InterPro" id="IPR036734">
    <property type="entry name" value="Neur_chan_lig-bd_sf"/>
</dbReference>
<dbReference type="GO" id="GO:0004888">
    <property type="term" value="F:transmembrane signaling receptor activity"/>
    <property type="evidence" value="ECO:0007669"/>
    <property type="project" value="InterPro"/>
</dbReference>
<protein>
    <recommendedName>
        <fullName evidence="7">Neurotransmitter-gated ion-channel ligand-binding domain-containing protein</fullName>
    </recommendedName>
</protein>
<feature type="signal peptide" evidence="6">
    <location>
        <begin position="1"/>
        <end position="17"/>
    </location>
</feature>
<organism evidence="8">
    <name type="scientific">Brugia malayi</name>
    <name type="common">Filarial nematode worm</name>
    <dbReference type="NCBI Taxonomy" id="6279"/>
    <lineage>
        <taxon>Eukaryota</taxon>
        <taxon>Metazoa</taxon>
        <taxon>Ecdysozoa</taxon>
        <taxon>Nematoda</taxon>
        <taxon>Chromadorea</taxon>
        <taxon>Rhabditida</taxon>
        <taxon>Spirurina</taxon>
        <taxon>Spiruromorpha</taxon>
        <taxon>Filarioidea</taxon>
        <taxon>Onchocercidae</taxon>
        <taxon>Brugia</taxon>
    </lineage>
</organism>
<evidence type="ECO:0000313" key="9">
    <source>
        <dbReference type="Proteomes" id="UP000006672"/>
    </source>
</evidence>
<evidence type="ECO:0000256" key="3">
    <source>
        <dbReference type="ARBA" id="ARBA00022989"/>
    </source>
</evidence>
<evidence type="ECO:0000256" key="4">
    <source>
        <dbReference type="ARBA" id="ARBA00023136"/>
    </source>
</evidence>
<dbReference type="InterPro" id="IPR018000">
    <property type="entry name" value="Neurotransmitter_ion_chnl_CS"/>
</dbReference>
<dbReference type="PROSITE" id="PS00236">
    <property type="entry name" value="NEUROTR_ION_CHANNEL"/>
    <property type="match status" value="1"/>
</dbReference>
<dbReference type="GO" id="GO:0016020">
    <property type="term" value="C:membrane"/>
    <property type="evidence" value="ECO:0007669"/>
    <property type="project" value="UniProtKB-SubCell"/>
</dbReference>
<evidence type="ECO:0000256" key="5">
    <source>
        <dbReference type="SAM" id="Phobius"/>
    </source>
</evidence>
<dbReference type="Gene3D" id="2.70.170.10">
    <property type="entry name" value="Neurotransmitter-gated ion-channel ligand-binding domain"/>
    <property type="match status" value="2"/>
</dbReference>
<accession>A0A8L7SPT7</accession>